<gene>
    <name evidence="2" type="ORF">ROS62_08255</name>
</gene>
<accession>A0ABU3HW10</accession>
<comment type="caution">
    <text evidence="2">The sequence shown here is derived from an EMBL/GenBank/DDBJ whole genome shotgun (WGS) entry which is preliminary data.</text>
</comment>
<dbReference type="EMBL" id="JAVSGH010000007">
    <property type="protein sequence ID" value="MDT3724882.1"/>
    <property type="molecule type" value="Genomic_DNA"/>
</dbReference>
<evidence type="ECO:0000313" key="3">
    <source>
        <dbReference type="Proteomes" id="UP001181313"/>
    </source>
</evidence>
<reference evidence="2" key="1">
    <citation type="submission" date="2024-05" db="EMBL/GenBank/DDBJ databases">
        <title>30 novel species of actinomycetes from the DSMZ collection.</title>
        <authorList>
            <person name="Nouioui I."/>
        </authorList>
    </citation>
    <scope>NUCLEOTIDE SEQUENCE</scope>
    <source>
        <strain evidence="2">DSM 41972</strain>
    </source>
</reference>
<feature type="transmembrane region" description="Helical" evidence="1">
    <location>
        <begin position="6"/>
        <end position="30"/>
    </location>
</feature>
<dbReference type="RefSeq" id="WP_139118544.1">
    <property type="nucleotide sequence ID" value="NZ_JAVSGH010000007.1"/>
</dbReference>
<keyword evidence="1" id="KW-0472">Membrane</keyword>
<name>A0ABU3HW10_9ACTN</name>
<keyword evidence="1" id="KW-0812">Transmembrane</keyword>
<evidence type="ECO:0000256" key="1">
    <source>
        <dbReference type="SAM" id="Phobius"/>
    </source>
</evidence>
<sequence length="146" mass="15580">MHFVAVVTFVVLLPVAALAAIASVAIRIKATRRVQGSTTNRSLAMTSAVVLCIATFVYAHGVLSFRSFDLRSTSEICGHPPMAVTTPPVRTTIWLPVTSQCRWSNGSTKDLVPAYVNPTLLACLVAVMVCAALGLLATYRNRTSST</sequence>
<keyword evidence="1" id="KW-1133">Transmembrane helix</keyword>
<keyword evidence="3" id="KW-1185">Reference proteome</keyword>
<proteinExistence type="predicted"/>
<protein>
    <recommendedName>
        <fullName evidence="4">Integral membrane protein</fullName>
    </recommendedName>
</protein>
<evidence type="ECO:0008006" key="4">
    <source>
        <dbReference type="Google" id="ProtNLM"/>
    </source>
</evidence>
<organism evidence="2 3">
    <name type="scientific">Streptomyces althioticus subsp. attaecolombicae</name>
    <dbReference type="NCBI Taxonomy" id="3075534"/>
    <lineage>
        <taxon>Bacteria</taxon>
        <taxon>Bacillati</taxon>
        <taxon>Actinomycetota</taxon>
        <taxon>Actinomycetes</taxon>
        <taxon>Kitasatosporales</taxon>
        <taxon>Streptomycetaceae</taxon>
        <taxon>Streptomyces</taxon>
        <taxon>Streptomyces althioticus group</taxon>
    </lineage>
</organism>
<feature type="transmembrane region" description="Helical" evidence="1">
    <location>
        <begin position="119"/>
        <end position="139"/>
    </location>
</feature>
<dbReference type="Proteomes" id="UP001181313">
    <property type="component" value="Unassembled WGS sequence"/>
</dbReference>
<evidence type="ECO:0000313" key="2">
    <source>
        <dbReference type="EMBL" id="MDT3724882.1"/>
    </source>
</evidence>
<feature type="transmembrane region" description="Helical" evidence="1">
    <location>
        <begin position="42"/>
        <end position="63"/>
    </location>
</feature>